<dbReference type="RefSeq" id="XP_058344406.1">
    <property type="nucleotide sequence ID" value="XM_058484907.1"/>
</dbReference>
<proteinExistence type="predicted"/>
<accession>A0AAD7V516</accession>
<reference evidence="2 3" key="1">
    <citation type="submission" date="2023-03" db="EMBL/GenBank/DDBJ databases">
        <title>Genome sequence of Lichtheimia ornata CBS 291.66.</title>
        <authorList>
            <person name="Mohabir J.T."/>
            <person name="Shea T.P."/>
            <person name="Kurbessoian T."/>
            <person name="Berby B."/>
            <person name="Fontaine J."/>
            <person name="Livny J."/>
            <person name="Gnirke A."/>
            <person name="Stajich J.E."/>
            <person name="Cuomo C.A."/>
        </authorList>
    </citation>
    <scope>NUCLEOTIDE SEQUENCE [LARGE SCALE GENOMIC DNA]</scope>
    <source>
        <strain evidence="2">CBS 291.66</strain>
    </source>
</reference>
<comment type="caution">
    <text evidence="2">The sequence shown here is derived from an EMBL/GenBank/DDBJ whole genome shotgun (WGS) entry which is preliminary data.</text>
</comment>
<dbReference type="Proteomes" id="UP001234581">
    <property type="component" value="Unassembled WGS sequence"/>
</dbReference>
<evidence type="ECO:0008006" key="4">
    <source>
        <dbReference type="Google" id="ProtNLM"/>
    </source>
</evidence>
<evidence type="ECO:0000313" key="2">
    <source>
        <dbReference type="EMBL" id="KAJ8659493.1"/>
    </source>
</evidence>
<evidence type="ECO:0000313" key="3">
    <source>
        <dbReference type="Proteomes" id="UP001234581"/>
    </source>
</evidence>
<gene>
    <name evidence="2" type="ORF">O0I10_004858</name>
</gene>
<evidence type="ECO:0000256" key="1">
    <source>
        <dbReference type="SAM" id="MobiDB-lite"/>
    </source>
</evidence>
<sequence>MLPNNEFPQRPEMTSSTSSTTAESILGGKFAPATANTNTFSYPKHSVYCDCSGSGIGCECARVCRCTEVYVAHCECGRGCHYGWDPCMLA</sequence>
<dbReference type="AlphaFoldDB" id="A0AAD7V516"/>
<keyword evidence="3" id="KW-1185">Reference proteome</keyword>
<name>A0AAD7V516_9FUNG</name>
<feature type="region of interest" description="Disordered" evidence="1">
    <location>
        <begin position="1"/>
        <end position="21"/>
    </location>
</feature>
<organism evidence="2 3">
    <name type="scientific">Lichtheimia ornata</name>
    <dbReference type="NCBI Taxonomy" id="688661"/>
    <lineage>
        <taxon>Eukaryota</taxon>
        <taxon>Fungi</taxon>
        <taxon>Fungi incertae sedis</taxon>
        <taxon>Mucoromycota</taxon>
        <taxon>Mucoromycotina</taxon>
        <taxon>Mucoromycetes</taxon>
        <taxon>Mucorales</taxon>
        <taxon>Lichtheimiaceae</taxon>
        <taxon>Lichtheimia</taxon>
    </lineage>
</organism>
<protein>
    <recommendedName>
        <fullName evidence="4">Metallothionein</fullName>
    </recommendedName>
</protein>
<dbReference type="EMBL" id="JARTCD010000018">
    <property type="protein sequence ID" value="KAJ8659493.1"/>
    <property type="molecule type" value="Genomic_DNA"/>
</dbReference>
<dbReference type="GeneID" id="83212271"/>